<evidence type="ECO:0000256" key="1">
    <source>
        <dbReference type="ARBA" id="ARBA00022737"/>
    </source>
</evidence>
<evidence type="ECO:0000313" key="4">
    <source>
        <dbReference type="EMBL" id="MDT0603852.1"/>
    </source>
</evidence>
<organism evidence="4 5">
    <name type="scientific">Thalassotalea castellviae</name>
    <dbReference type="NCBI Taxonomy" id="3075612"/>
    <lineage>
        <taxon>Bacteria</taxon>
        <taxon>Pseudomonadati</taxon>
        <taxon>Pseudomonadota</taxon>
        <taxon>Gammaproteobacteria</taxon>
        <taxon>Alteromonadales</taxon>
        <taxon>Colwelliaceae</taxon>
        <taxon>Thalassotalea</taxon>
    </lineage>
</organism>
<evidence type="ECO:0000313" key="5">
    <source>
        <dbReference type="Proteomes" id="UP001266357"/>
    </source>
</evidence>
<dbReference type="Proteomes" id="UP001266357">
    <property type="component" value="Unassembled WGS sequence"/>
</dbReference>
<dbReference type="SUPFAM" id="SSF110296">
    <property type="entry name" value="Oligoxyloglucan reducing end-specific cellobiohydrolase"/>
    <property type="match status" value="2"/>
</dbReference>
<sequence length="1054" mass="118429">MSILSKKLFYLTFILCCFIPASYAAKSIKPSYNDQFNGLEFRSIGPYRGGRSASVEGIIGDETTFIMGTTGGGVWRTKDGGQSWKNISDGFFGGSIGDIAIAPSDNNVIYVGGGEKTLRGNVSHGEGLWKSTDNGKTWSNIGLTDTRHIPQIQVHPTNPDIVYVAALGHLYGANEQRGVFRSVDGGKQWKKVLYVNDEVGAVDVKMDPTNPRVLYASTWRVKRTPYSLSSGGEGSGLWKSVDSGETWVNISNNKGLPREVLGISGFSVSPVNSDTVWAMIEAKDGGLFRSNDAGKTWKRVNKENKLRQRAWYYTRVYADPQAIDTVYVLNVNFHKSTDGGKSFTAIKTPHSDHHDLWLDPHNPNRMAISDDGGTQISYNGGKSWSTYFNQPTAQFYRVTTDNHFPYRIYVAQQDNSTLRINHRSDGGGIDLYDWEPTAGGESGHIAPKPSNPDIVYGGSYMGYMTRYDHKSKASRAINVWPESYMGSGAQAVKYRFQWNYPIFFSPHDDNILYTAGNHLFRSDNEGQSWQVISPDLTRNDPNTLKSSGGPITQDNTSVEYYGTIFAAKESPHEQGVIWTGSDDGLLHISKDDGKTWKNVTPRKLPKWAQINSIEIDPFNKGGLFVAATQYKLDDLTPYLFHTKNYGKSWQRIDKGIDRNHFTRVIRVDTKKQGLLYAGTENGLYISLNHGKNWQPFKLNLPQVPITDLAVKNDDLIVATQGRSLWLFDDLTAIRTFNSADFDKNIRLIKPRDSYRLDVSASSAPGPKGKNLSKGVQVSFYLPHEPLTKSTHEKDKAGKQALTLSFKDMNGRLLRKFSTTAKEKHNNINVTKGFNRFTWDMRTTPPRRFDGMMLWANRMIGYKVIPGEYLVELSYGEENADSFIKQSQRFNVLTDPRTQATSADFEQQFSYAQAVWQTLDDTHKAIGNIRALRESIKTIQAKLKDDNSYQALNELAANMLEKMNKIENTLYQTKSKARQDPLGFPVKLNDKLNSVYGSVVYGNMRPTNQQLEVTKIVTDKILAQLALFDELQQTQLPRFNQLMIDLKVPTLSVNI</sequence>
<keyword evidence="2" id="KW-0732">Signal</keyword>
<dbReference type="PANTHER" id="PTHR43739">
    <property type="entry name" value="XYLOGLUCANASE (EUROFUNG)"/>
    <property type="match status" value="1"/>
</dbReference>
<dbReference type="Gene3D" id="2.130.10.10">
    <property type="entry name" value="YVTN repeat-like/Quinoprotein amine dehydrogenase"/>
    <property type="match status" value="4"/>
</dbReference>
<dbReference type="InterPro" id="IPR052025">
    <property type="entry name" value="Xyloglucanase_GH74"/>
</dbReference>
<dbReference type="CDD" id="cd15482">
    <property type="entry name" value="Sialidase_non-viral"/>
    <property type="match status" value="1"/>
</dbReference>
<protein>
    <submittedName>
        <fullName evidence="4">Glycosyl hydrolase</fullName>
    </submittedName>
</protein>
<accession>A0ABU3A0Z7</accession>
<feature type="domain" description="Sortilin N-terminal" evidence="3">
    <location>
        <begin position="74"/>
        <end position="192"/>
    </location>
</feature>
<evidence type="ECO:0000256" key="2">
    <source>
        <dbReference type="SAM" id="SignalP"/>
    </source>
</evidence>
<feature type="signal peptide" evidence="2">
    <location>
        <begin position="1"/>
        <end position="24"/>
    </location>
</feature>
<proteinExistence type="predicted"/>
<feature type="chain" id="PRO_5046392938" evidence="2">
    <location>
        <begin position="25"/>
        <end position="1054"/>
    </location>
</feature>
<dbReference type="InterPro" id="IPR015943">
    <property type="entry name" value="WD40/YVTN_repeat-like_dom_sf"/>
</dbReference>
<dbReference type="EMBL" id="JAVRIF010000004">
    <property type="protein sequence ID" value="MDT0603852.1"/>
    <property type="molecule type" value="Genomic_DNA"/>
</dbReference>
<dbReference type="InterPro" id="IPR031778">
    <property type="entry name" value="Sortilin_N"/>
</dbReference>
<dbReference type="RefSeq" id="WP_311580894.1">
    <property type="nucleotide sequence ID" value="NZ_JAVRIF010000004.1"/>
</dbReference>
<dbReference type="GO" id="GO:0016787">
    <property type="term" value="F:hydrolase activity"/>
    <property type="evidence" value="ECO:0007669"/>
    <property type="project" value="UniProtKB-KW"/>
</dbReference>
<feature type="domain" description="Sortilin N-terminal" evidence="3">
    <location>
        <begin position="586"/>
        <end position="749"/>
    </location>
</feature>
<reference evidence="4 5" key="1">
    <citation type="submission" date="2023-09" db="EMBL/GenBank/DDBJ databases">
        <authorList>
            <person name="Rey-Velasco X."/>
        </authorList>
    </citation>
    <scope>NUCLEOTIDE SEQUENCE [LARGE SCALE GENOMIC DNA]</scope>
    <source>
        <strain evidence="4 5">W431</strain>
    </source>
</reference>
<evidence type="ECO:0000259" key="3">
    <source>
        <dbReference type="Pfam" id="PF15902"/>
    </source>
</evidence>
<dbReference type="PANTHER" id="PTHR43739:SF5">
    <property type="entry name" value="EXO-ALPHA-SIALIDASE"/>
    <property type="match status" value="1"/>
</dbReference>
<keyword evidence="1" id="KW-0677">Repeat</keyword>
<comment type="caution">
    <text evidence="4">The sequence shown here is derived from an EMBL/GenBank/DDBJ whole genome shotgun (WGS) entry which is preliminary data.</text>
</comment>
<name>A0ABU3A0Z7_9GAMM</name>
<keyword evidence="4" id="KW-0378">Hydrolase</keyword>
<feature type="domain" description="Sortilin N-terminal" evidence="3">
    <location>
        <begin position="287"/>
        <end position="416"/>
    </location>
</feature>
<dbReference type="Pfam" id="PF15902">
    <property type="entry name" value="Sortilin-Vps10"/>
    <property type="match status" value="3"/>
</dbReference>
<keyword evidence="5" id="KW-1185">Reference proteome</keyword>
<gene>
    <name evidence="4" type="ORF">RM573_09625</name>
</gene>